<reference evidence="7" key="2">
    <citation type="journal article" date="2013" name="PLoS Genet.">
        <title>Comparative genome structure, secondary metabolite, and effector coding capacity across Cochliobolus pathogens.</title>
        <authorList>
            <person name="Condon B.J."/>
            <person name="Leng Y."/>
            <person name="Wu D."/>
            <person name="Bushley K.E."/>
            <person name="Ohm R.A."/>
            <person name="Otillar R."/>
            <person name="Martin J."/>
            <person name="Schackwitz W."/>
            <person name="Grimwood J."/>
            <person name="MohdZainudin N."/>
            <person name="Xue C."/>
            <person name="Wang R."/>
            <person name="Manning V.A."/>
            <person name="Dhillon B."/>
            <person name="Tu Z.J."/>
            <person name="Steffenson B.J."/>
            <person name="Salamov A."/>
            <person name="Sun H."/>
            <person name="Lowry S."/>
            <person name="LaButti K."/>
            <person name="Han J."/>
            <person name="Copeland A."/>
            <person name="Lindquist E."/>
            <person name="Barry K."/>
            <person name="Schmutz J."/>
            <person name="Baker S.E."/>
            <person name="Ciuffetti L.M."/>
            <person name="Grigoriev I.V."/>
            <person name="Zhong S."/>
            <person name="Turgeon B.G."/>
        </authorList>
    </citation>
    <scope>NUCLEOTIDE SEQUENCE [LARGE SCALE GENOMIC DNA]</scope>
    <source>
        <strain evidence="7">ND90Pr / ATCC 201652</strain>
    </source>
</reference>
<dbReference type="PANTHER" id="PTHR43671">
    <property type="entry name" value="SERINE/THREONINE-PROTEIN KINASE NEK"/>
    <property type="match status" value="1"/>
</dbReference>
<dbReference type="SUPFAM" id="SSF56112">
    <property type="entry name" value="Protein kinase-like (PK-like)"/>
    <property type="match status" value="1"/>
</dbReference>
<dbReference type="STRING" id="665912.M2RKV6"/>
<evidence type="ECO:0000256" key="1">
    <source>
        <dbReference type="ARBA" id="ARBA00022679"/>
    </source>
</evidence>
<evidence type="ECO:0000313" key="6">
    <source>
        <dbReference type="EMBL" id="EMD67309.1"/>
    </source>
</evidence>
<dbReference type="InterPro" id="IPR008271">
    <property type="entry name" value="Ser/Thr_kinase_AS"/>
</dbReference>
<dbReference type="InterPro" id="IPR050660">
    <property type="entry name" value="NEK_Ser/Thr_kinase"/>
</dbReference>
<keyword evidence="4" id="KW-0067">ATP-binding</keyword>
<dbReference type="SMART" id="SM00220">
    <property type="entry name" value="S_TKc"/>
    <property type="match status" value="1"/>
</dbReference>
<dbReference type="PROSITE" id="PS50011">
    <property type="entry name" value="PROTEIN_KINASE_DOM"/>
    <property type="match status" value="1"/>
</dbReference>
<dbReference type="GO" id="GO:0004674">
    <property type="term" value="F:protein serine/threonine kinase activity"/>
    <property type="evidence" value="ECO:0007669"/>
    <property type="project" value="TreeGrafter"/>
</dbReference>
<dbReference type="Gene3D" id="1.10.510.10">
    <property type="entry name" value="Transferase(Phosphotransferase) domain 1"/>
    <property type="match status" value="1"/>
</dbReference>
<gene>
    <name evidence="6" type="ORF">COCSADRAFT_288230</name>
</gene>
<dbReference type="Proteomes" id="UP000016934">
    <property type="component" value="Unassembled WGS sequence"/>
</dbReference>
<feature type="domain" description="Protein kinase" evidence="5">
    <location>
        <begin position="1"/>
        <end position="294"/>
    </location>
</feature>
<protein>
    <recommendedName>
        <fullName evidence="5">Protein kinase domain-containing protein</fullName>
    </recommendedName>
</protein>
<sequence length="316" mass="35686">MMPQNLPPKAFQTLKKLTLHGDAGAHNQGIYLMKHLPSAKIYIEKRLLPSRATKREIRAMRLCNPHPHLISIFTFTQSSTTSIISIYMQHCELGSLDTLILRFNAHNTRLHDEGFVFRVFWHLALALCYLNTGADYTSTRHRAIQGKPAVKKQGWDSLLHGDIKPGNVFLTQDRACKGADAHTLYPCIVLGDFGCMVTRSDRYSRHAGLLGRGDLRFEAPECKGNVYSDVFSVGLVLHCLARMAQIPDEILLPDRPLGRQYTGCKYLAQMVRDCLARTPEERPSPLELPKLVFEGYRVWRQARGCDGVALPKWAFG</sequence>
<keyword evidence="3" id="KW-0418">Kinase</keyword>
<dbReference type="InterPro" id="IPR011009">
    <property type="entry name" value="Kinase-like_dom_sf"/>
</dbReference>
<keyword evidence="2" id="KW-0547">Nucleotide-binding</keyword>
<dbReference type="KEGG" id="bsc:COCSADRAFT_288230"/>
<dbReference type="eggNOG" id="KOG1033">
    <property type="taxonomic scope" value="Eukaryota"/>
</dbReference>
<evidence type="ECO:0000256" key="2">
    <source>
        <dbReference type="ARBA" id="ARBA00022741"/>
    </source>
</evidence>
<dbReference type="OrthoDB" id="310217at2759"/>
<keyword evidence="7" id="KW-1185">Reference proteome</keyword>
<evidence type="ECO:0000313" key="7">
    <source>
        <dbReference type="Proteomes" id="UP000016934"/>
    </source>
</evidence>
<dbReference type="CDD" id="cd00180">
    <property type="entry name" value="PKc"/>
    <property type="match status" value="1"/>
</dbReference>
<dbReference type="RefSeq" id="XP_007696996.1">
    <property type="nucleotide sequence ID" value="XM_007698806.1"/>
</dbReference>
<organism evidence="6 7">
    <name type="scientific">Cochliobolus sativus (strain ND90Pr / ATCC 201652)</name>
    <name type="common">Common root rot and spot blotch fungus</name>
    <name type="synonym">Bipolaris sorokiniana</name>
    <dbReference type="NCBI Taxonomy" id="665912"/>
    <lineage>
        <taxon>Eukaryota</taxon>
        <taxon>Fungi</taxon>
        <taxon>Dikarya</taxon>
        <taxon>Ascomycota</taxon>
        <taxon>Pezizomycotina</taxon>
        <taxon>Dothideomycetes</taxon>
        <taxon>Pleosporomycetidae</taxon>
        <taxon>Pleosporales</taxon>
        <taxon>Pleosporineae</taxon>
        <taxon>Pleosporaceae</taxon>
        <taxon>Bipolaris</taxon>
    </lineage>
</organism>
<evidence type="ECO:0000256" key="3">
    <source>
        <dbReference type="ARBA" id="ARBA00022777"/>
    </source>
</evidence>
<reference evidence="6 7" key="1">
    <citation type="journal article" date="2012" name="PLoS Pathog.">
        <title>Diverse lifestyles and strategies of plant pathogenesis encoded in the genomes of eighteen Dothideomycetes fungi.</title>
        <authorList>
            <person name="Ohm R.A."/>
            <person name="Feau N."/>
            <person name="Henrissat B."/>
            <person name="Schoch C.L."/>
            <person name="Horwitz B.A."/>
            <person name="Barry K.W."/>
            <person name="Condon B.J."/>
            <person name="Copeland A.C."/>
            <person name="Dhillon B."/>
            <person name="Glaser F."/>
            <person name="Hesse C.N."/>
            <person name="Kosti I."/>
            <person name="LaButti K."/>
            <person name="Lindquist E.A."/>
            <person name="Lucas S."/>
            <person name="Salamov A.A."/>
            <person name="Bradshaw R.E."/>
            <person name="Ciuffetti L."/>
            <person name="Hamelin R.C."/>
            <person name="Kema G.H.J."/>
            <person name="Lawrence C."/>
            <person name="Scott J.A."/>
            <person name="Spatafora J.W."/>
            <person name="Turgeon B.G."/>
            <person name="de Wit P.J.G.M."/>
            <person name="Zhong S."/>
            <person name="Goodwin S.B."/>
            <person name="Grigoriev I.V."/>
        </authorList>
    </citation>
    <scope>NUCLEOTIDE SEQUENCE [LARGE SCALE GENOMIC DNA]</scope>
    <source>
        <strain evidence="7">ND90Pr / ATCC 201652</strain>
    </source>
</reference>
<name>M2RKV6_COCSN</name>
<keyword evidence="1" id="KW-0808">Transferase</keyword>
<dbReference type="InterPro" id="IPR000719">
    <property type="entry name" value="Prot_kinase_dom"/>
</dbReference>
<proteinExistence type="predicted"/>
<dbReference type="EMBL" id="KB445639">
    <property type="protein sequence ID" value="EMD67309.1"/>
    <property type="molecule type" value="Genomic_DNA"/>
</dbReference>
<dbReference type="PROSITE" id="PS00108">
    <property type="entry name" value="PROTEIN_KINASE_ST"/>
    <property type="match status" value="1"/>
</dbReference>
<accession>M2RKV6</accession>
<dbReference type="OMA" id="VFWHLAL"/>
<dbReference type="AlphaFoldDB" id="M2RKV6"/>
<dbReference type="HOGENOM" id="CLU_075887_0_0_1"/>
<evidence type="ECO:0000259" key="5">
    <source>
        <dbReference type="PROSITE" id="PS50011"/>
    </source>
</evidence>
<dbReference type="PANTHER" id="PTHR43671:SF106">
    <property type="entry name" value="NIMA-LIKE KINASE"/>
    <property type="match status" value="1"/>
</dbReference>
<dbReference type="GO" id="GO:0005524">
    <property type="term" value="F:ATP binding"/>
    <property type="evidence" value="ECO:0007669"/>
    <property type="project" value="UniProtKB-KW"/>
</dbReference>
<dbReference type="GeneID" id="19135921"/>
<evidence type="ECO:0000256" key="4">
    <source>
        <dbReference type="ARBA" id="ARBA00022840"/>
    </source>
</evidence>